<feature type="transmembrane region" description="Helical" evidence="1">
    <location>
        <begin position="30"/>
        <end position="51"/>
    </location>
</feature>
<feature type="transmembrane region" description="Helical" evidence="1">
    <location>
        <begin position="63"/>
        <end position="83"/>
    </location>
</feature>
<protein>
    <recommendedName>
        <fullName evidence="4">DUF2304 domain-containing protein</fullName>
    </recommendedName>
</protein>
<dbReference type="InterPro" id="IPR019277">
    <property type="entry name" value="DUF2304"/>
</dbReference>
<name>A0A1Z5HVI1_9FIRM</name>
<gene>
    <name evidence="2" type="ORF">KKC1_25420</name>
</gene>
<dbReference type="Pfam" id="PF10066">
    <property type="entry name" value="DUF2304"/>
    <property type="match status" value="1"/>
</dbReference>
<reference evidence="3" key="1">
    <citation type="journal article" date="2017" name="Appl. Environ. Microbiol.">
        <title>Genomic analysis of Calderihabitans maritimus KKC1, a thermophilic hydrogenogenic carboxydotrophic bacterium isolated from marine sediment.</title>
        <authorList>
            <person name="Omae K."/>
            <person name="Yoneda Y."/>
            <person name="Fukuyama Y."/>
            <person name="Yoshida T."/>
            <person name="Sako Y."/>
        </authorList>
    </citation>
    <scope>NUCLEOTIDE SEQUENCE [LARGE SCALE GENOMIC DNA]</scope>
    <source>
        <strain evidence="3">KKC1</strain>
    </source>
</reference>
<organism evidence="2 3">
    <name type="scientific">Calderihabitans maritimus</name>
    <dbReference type="NCBI Taxonomy" id="1246530"/>
    <lineage>
        <taxon>Bacteria</taxon>
        <taxon>Bacillati</taxon>
        <taxon>Bacillota</taxon>
        <taxon>Clostridia</taxon>
        <taxon>Neomoorellales</taxon>
        <taxon>Calderihabitantaceae</taxon>
        <taxon>Calderihabitans</taxon>
    </lineage>
</organism>
<accession>A0A1Z5HVI1</accession>
<evidence type="ECO:0000256" key="1">
    <source>
        <dbReference type="SAM" id="Phobius"/>
    </source>
</evidence>
<dbReference type="AlphaFoldDB" id="A0A1Z5HVI1"/>
<sequence>MLAAAIGLSLGIFIFRLVLKRRLEEKYFLLWFGSGAVIFLLALLPGILDRAARALGVSYPPSVLFFFANLFMLIMLLFLSVQVSDLQEKNKELAQHVALLRFELEEIKGKKRGKAE</sequence>
<keyword evidence="1" id="KW-0472">Membrane</keyword>
<proteinExistence type="predicted"/>
<evidence type="ECO:0000313" key="3">
    <source>
        <dbReference type="Proteomes" id="UP000197032"/>
    </source>
</evidence>
<comment type="caution">
    <text evidence="2">The sequence shown here is derived from an EMBL/GenBank/DDBJ whole genome shotgun (WGS) entry which is preliminary data.</text>
</comment>
<keyword evidence="1" id="KW-0812">Transmembrane</keyword>
<evidence type="ECO:0000313" key="2">
    <source>
        <dbReference type="EMBL" id="GAW93408.1"/>
    </source>
</evidence>
<evidence type="ECO:0008006" key="4">
    <source>
        <dbReference type="Google" id="ProtNLM"/>
    </source>
</evidence>
<keyword evidence="3" id="KW-1185">Reference proteome</keyword>
<dbReference type="EMBL" id="BDGJ01000139">
    <property type="protein sequence ID" value="GAW93408.1"/>
    <property type="molecule type" value="Genomic_DNA"/>
</dbReference>
<dbReference type="Proteomes" id="UP000197032">
    <property type="component" value="Unassembled WGS sequence"/>
</dbReference>
<keyword evidence="1" id="KW-1133">Transmembrane helix</keyword>